<dbReference type="OrthoDB" id="9811381at2"/>
<feature type="domain" description="NusB/RsmB/TIM44" evidence="6">
    <location>
        <begin position="9"/>
        <end position="134"/>
    </location>
</feature>
<name>A0A3G9J6I2_9FIRM</name>
<dbReference type="Gene3D" id="1.10.940.10">
    <property type="entry name" value="NusB-like"/>
    <property type="match status" value="1"/>
</dbReference>
<dbReference type="PANTHER" id="PTHR11078:SF3">
    <property type="entry name" value="ANTITERMINATION NUSB DOMAIN-CONTAINING PROTEIN"/>
    <property type="match status" value="1"/>
</dbReference>
<evidence type="ECO:0000256" key="3">
    <source>
        <dbReference type="ARBA" id="ARBA00022884"/>
    </source>
</evidence>
<dbReference type="PANTHER" id="PTHR11078">
    <property type="entry name" value="N UTILIZATION SUBSTANCE PROTEIN B-RELATED"/>
    <property type="match status" value="1"/>
</dbReference>
<gene>
    <name evidence="7" type="primary">nusB</name>
    <name evidence="7" type="ORF">SG0102_15640</name>
</gene>
<evidence type="ECO:0000256" key="4">
    <source>
        <dbReference type="ARBA" id="ARBA00023015"/>
    </source>
</evidence>
<evidence type="ECO:0000259" key="6">
    <source>
        <dbReference type="Pfam" id="PF01029"/>
    </source>
</evidence>
<evidence type="ECO:0000313" key="8">
    <source>
        <dbReference type="Proteomes" id="UP000268059"/>
    </source>
</evidence>
<dbReference type="InterPro" id="IPR011605">
    <property type="entry name" value="NusB_fam"/>
</dbReference>
<proteinExistence type="inferred from homology"/>
<protein>
    <submittedName>
        <fullName evidence="7">N utilization substance protein B</fullName>
    </submittedName>
</protein>
<dbReference type="EMBL" id="AP019309">
    <property type="protein sequence ID" value="BBH26630.1"/>
    <property type="molecule type" value="Genomic_DNA"/>
</dbReference>
<dbReference type="Proteomes" id="UP000268059">
    <property type="component" value="Chromosome"/>
</dbReference>
<keyword evidence="3" id="KW-0694">RNA-binding</keyword>
<keyword evidence="5" id="KW-0804">Transcription</keyword>
<dbReference type="GO" id="GO:0005829">
    <property type="term" value="C:cytosol"/>
    <property type="evidence" value="ECO:0007669"/>
    <property type="project" value="TreeGrafter"/>
</dbReference>
<evidence type="ECO:0000256" key="5">
    <source>
        <dbReference type="ARBA" id="ARBA00023163"/>
    </source>
</evidence>
<dbReference type="RefSeq" id="WP_125119473.1">
    <property type="nucleotide sequence ID" value="NZ_AP019309.1"/>
</dbReference>
<dbReference type="InterPro" id="IPR006027">
    <property type="entry name" value="NusB_RsmB_TIM44"/>
</dbReference>
<accession>A0A3G9J6I2</accession>
<dbReference type="InParanoid" id="A0A3G9J6I2"/>
<dbReference type="GO" id="GO:0003723">
    <property type="term" value="F:RNA binding"/>
    <property type="evidence" value="ECO:0007669"/>
    <property type="project" value="UniProtKB-KW"/>
</dbReference>
<reference evidence="7 8" key="1">
    <citation type="submission" date="2018-11" db="EMBL/GenBank/DDBJ databases">
        <title>Novel Erysipelotrichaceae bacterium isolated from small intestine of a swine.</title>
        <authorList>
            <person name="Kim J.S."/>
            <person name="Choe H."/>
            <person name="Lee Y.R."/>
            <person name="Kim K.M."/>
            <person name="Park D.S."/>
        </authorList>
    </citation>
    <scope>NUCLEOTIDE SEQUENCE [LARGE SCALE GENOMIC DNA]</scope>
    <source>
        <strain evidence="7 8">SG0102</strain>
    </source>
</reference>
<keyword evidence="4" id="KW-0805">Transcription regulation</keyword>
<evidence type="ECO:0000256" key="1">
    <source>
        <dbReference type="ARBA" id="ARBA00005952"/>
    </source>
</evidence>
<dbReference type="FunCoup" id="A0A3G9J6I2">
    <property type="interactions" value="243"/>
</dbReference>
<evidence type="ECO:0000313" key="7">
    <source>
        <dbReference type="EMBL" id="BBH26630.1"/>
    </source>
</evidence>
<dbReference type="SUPFAM" id="SSF48013">
    <property type="entry name" value="NusB-like"/>
    <property type="match status" value="1"/>
</dbReference>
<dbReference type="NCBIfam" id="TIGR01951">
    <property type="entry name" value="nusB"/>
    <property type="match status" value="1"/>
</dbReference>
<dbReference type="GO" id="GO:0006353">
    <property type="term" value="P:DNA-templated transcription termination"/>
    <property type="evidence" value="ECO:0007669"/>
    <property type="project" value="InterPro"/>
</dbReference>
<dbReference type="Pfam" id="PF01029">
    <property type="entry name" value="NusB"/>
    <property type="match status" value="1"/>
</dbReference>
<keyword evidence="8" id="KW-1185">Reference proteome</keyword>
<sequence>MGKSIRQIAREKAIIGIYQHLTVDASKKDIMNFVRSDDTLHPGQSGYEFCEWLVDTTLENMDSYIALIDKYLKKGWRFERLGKMEAAILLVGTCELLESELDPRIVINEAILNAKAFCDDDAYKLINGVLHKVAE</sequence>
<organism evidence="7 8">
    <name type="scientific">Intestinibaculum porci</name>
    <dbReference type="NCBI Taxonomy" id="2487118"/>
    <lineage>
        <taxon>Bacteria</taxon>
        <taxon>Bacillati</taxon>
        <taxon>Bacillota</taxon>
        <taxon>Erysipelotrichia</taxon>
        <taxon>Erysipelotrichales</taxon>
        <taxon>Erysipelotrichaceae</taxon>
        <taxon>Intestinibaculum</taxon>
    </lineage>
</organism>
<dbReference type="AlphaFoldDB" id="A0A3G9J6I2"/>
<dbReference type="GO" id="GO:0031564">
    <property type="term" value="P:transcription antitermination"/>
    <property type="evidence" value="ECO:0007669"/>
    <property type="project" value="UniProtKB-KW"/>
</dbReference>
<dbReference type="KEGG" id="ebm:SG0102_15640"/>
<keyword evidence="2" id="KW-0889">Transcription antitermination</keyword>
<comment type="similarity">
    <text evidence="1">Belongs to the NusB family.</text>
</comment>
<evidence type="ECO:0000256" key="2">
    <source>
        <dbReference type="ARBA" id="ARBA00022814"/>
    </source>
</evidence>
<dbReference type="InterPro" id="IPR035926">
    <property type="entry name" value="NusB-like_sf"/>
</dbReference>